<feature type="compositionally biased region" description="Basic and acidic residues" evidence="5">
    <location>
        <begin position="337"/>
        <end position="349"/>
    </location>
</feature>
<feature type="compositionally biased region" description="Polar residues" evidence="5">
    <location>
        <begin position="149"/>
        <end position="167"/>
    </location>
</feature>
<dbReference type="InterPro" id="IPR043581">
    <property type="entry name" value="Axin-like"/>
</dbReference>
<dbReference type="GO" id="GO:0016055">
    <property type="term" value="P:Wnt signaling pathway"/>
    <property type="evidence" value="ECO:0007669"/>
    <property type="project" value="UniProtKB-KW"/>
</dbReference>
<feature type="domain" description="RGS" evidence="6">
    <location>
        <begin position="13"/>
        <end position="121"/>
    </location>
</feature>
<dbReference type="EMBL" id="UYRR01031164">
    <property type="protein sequence ID" value="VDK47017.1"/>
    <property type="molecule type" value="Genomic_DNA"/>
</dbReference>
<dbReference type="OrthoDB" id="10007451at2759"/>
<evidence type="ECO:0000256" key="2">
    <source>
        <dbReference type="ARBA" id="ARBA00022490"/>
    </source>
</evidence>
<feature type="domain" description="DIX" evidence="7">
    <location>
        <begin position="520"/>
        <end position="604"/>
    </location>
</feature>
<dbReference type="Pfam" id="PF00615">
    <property type="entry name" value="RGS"/>
    <property type="match status" value="1"/>
</dbReference>
<sequence>MAPPDERHCWSQRLENVLEDRDALEAFKRWMKAESPLYEHPINLHFAIIAYKNMCAKQNVRAAELAKKLHQKYVSVNTGVCSFLQDGLRREVSSRVHSLSASDPDSTVFDVLISPVEQYLRQQHAQFVCSEEFLDAYNRSEDFLAVHPMSSTTQKPPRISSLMTPTPTRKPRKNAHQPTLTAEMLLKTQYDRENTLGESELEKLYPPVVKAPYVCNATTSKNDSAVSSTFSSDANGQNTTMKLSTIREEQLRGNPATHTLARVERPDCTTVPTHCTEEGRRAFANLLIDKLNVLSARRRRNDVMSQQLRDIESRKCSAREVVKEVEPNAGEEEDELERYVRQRMADDSSKPSPSYHSPDSFNAHSLRLRRRSPKSSSPERFQYYTISPTMHSSYSGNPYGSNGFAPPPCGSRHTRQLNAASAKPVSRERCDMKSMAIYDTSGIESMAPSSVSDAQRDDAQRAAVFQKARLLSSGMAATGCTIRKSTHRHHDFSSLPLVVLSFVISTKERSRGGGGGATESKPLMTISYKGKGRVPIVAHVPAHPITFKEFRKYLGISSKCNLQFFFRTICEDGSAPYQLLLVNDDSSLLPVYEGRVTAECRSLSDSD</sequence>
<dbReference type="InterPro" id="IPR044926">
    <property type="entry name" value="RGS_subdomain_2"/>
</dbReference>
<evidence type="ECO:0000313" key="9">
    <source>
        <dbReference type="Proteomes" id="UP000267096"/>
    </source>
</evidence>
<organism evidence="10">
    <name type="scientific">Anisakis simplex</name>
    <name type="common">Herring worm</name>
    <dbReference type="NCBI Taxonomy" id="6269"/>
    <lineage>
        <taxon>Eukaryota</taxon>
        <taxon>Metazoa</taxon>
        <taxon>Ecdysozoa</taxon>
        <taxon>Nematoda</taxon>
        <taxon>Chromadorea</taxon>
        <taxon>Rhabditida</taxon>
        <taxon>Spirurina</taxon>
        <taxon>Ascaridomorpha</taxon>
        <taxon>Ascaridoidea</taxon>
        <taxon>Anisakidae</taxon>
        <taxon>Anisakis</taxon>
        <taxon>Anisakis simplex complex</taxon>
    </lineage>
</organism>
<dbReference type="PANTHER" id="PTHR46102:SF2">
    <property type="entry name" value="AXIN"/>
    <property type="match status" value="1"/>
</dbReference>
<keyword evidence="3 4" id="KW-0879">Wnt signaling pathway</keyword>
<keyword evidence="9" id="KW-1185">Reference proteome</keyword>
<dbReference type="InterPro" id="IPR029071">
    <property type="entry name" value="Ubiquitin-like_domsf"/>
</dbReference>
<dbReference type="PROSITE" id="PS50132">
    <property type="entry name" value="RGS"/>
    <property type="match status" value="1"/>
</dbReference>
<evidence type="ECO:0000256" key="4">
    <source>
        <dbReference type="PROSITE-ProRule" id="PRU00069"/>
    </source>
</evidence>
<dbReference type="InterPro" id="IPR038207">
    <property type="entry name" value="DIX_dom_sf"/>
</dbReference>
<dbReference type="GO" id="GO:0048468">
    <property type="term" value="P:cell development"/>
    <property type="evidence" value="ECO:0007669"/>
    <property type="project" value="TreeGrafter"/>
</dbReference>
<name>A0A0M3JWY0_ANISI</name>
<comment type="subcellular location">
    <subcellularLocation>
        <location evidence="1">Cytoplasm</location>
    </subcellularLocation>
</comment>
<dbReference type="GO" id="GO:0005737">
    <property type="term" value="C:cytoplasm"/>
    <property type="evidence" value="ECO:0007669"/>
    <property type="project" value="UniProtKB-SubCell"/>
</dbReference>
<gene>
    <name evidence="8" type="ORF">ASIM_LOCUS12290</name>
</gene>
<evidence type="ECO:0000256" key="3">
    <source>
        <dbReference type="ARBA" id="ARBA00022687"/>
    </source>
</evidence>
<evidence type="ECO:0000259" key="6">
    <source>
        <dbReference type="PROSITE" id="PS50132"/>
    </source>
</evidence>
<dbReference type="PANTHER" id="PTHR46102">
    <property type="entry name" value="AXIN"/>
    <property type="match status" value="1"/>
</dbReference>
<proteinExistence type="predicted"/>
<protein>
    <submittedName>
        <fullName evidence="10">RBD domain-containing protein</fullName>
    </submittedName>
</protein>
<dbReference type="GO" id="GO:0008013">
    <property type="term" value="F:beta-catenin binding"/>
    <property type="evidence" value="ECO:0007669"/>
    <property type="project" value="TreeGrafter"/>
</dbReference>
<dbReference type="GO" id="GO:0005886">
    <property type="term" value="C:plasma membrane"/>
    <property type="evidence" value="ECO:0007669"/>
    <property type="project" value="TreeGrafter"/>
</dbReference>
<evidence type="ECO:0000256" key="5">
    <source>
        <dbReference type="SAM" id="MobiDB-lite"/>
    </source>
</evidence>
<dbReference type="GO" id="GO:0019901">
    <property type="term" value="F:protein kinase binding"/>
    <property type="evidence" value="ECO:0007669"/>
    <property type="project" value="TreeGrafter"/>
</dbReference>
<dbReference type="GO" id="GO:0031625">
    <property type="term" value="F:ubiquitin protein ligase binding"/>
    <property type="evidence" value="ECO:0007669"/>
    <property type="project" value="TreeGrafter"/>
</dbReference>
<dbReference type="Gene3D" id="2.40.240.130">
    <property type="match status" value="1"/>
</dbReference>
<dbReference type="WBParaSite" id="ASIM_0001282401-mRNA-1">
    <property type="protein sequence ID" value="ASIM_0001282401-mRNA-1"/>
    <property type="gene ID" value="ASIM_0001282401"/>
</dbReference>
<reference evidence="8 9" key="2">
    <citation type="submission" date="2018-11" db="EMBL/GenBank/DDBJ databases">
        <authorList>
            <consortium name="Pathogen Informatics"/>
        </authorList>
    </citation>
    <scope>NUCLEOTIDE SEQUENCE [LARGE SCALE GENOMIC DNA]</scope>
</reference>
<dbReference type="GO" id="GO:0005634">
    <property type="term" value="C:nucleus"/>
    <property type="evidence" value="ECO:0007669"/>
    <property type="project" value="TreeGrafter"/>
</dbReference>
<dbReference type="InterPro" id="IPR036305">
    <property type="entry name" value="RGS_sf"/>
</dbReference>
<dbReference type="PROSITE" id="PS50841">
    <property type="entry name" value="DIX"/>
    <property type="match status" value="1"/>
</dbReference>
<evidence type="ECO:0000259" key="7">
    <source>
        <dbReference type="PROSITE" id="PS50841"/>
    </source>
</evidence>
<keyword evidence="2" id="KW-0963">Cytoplasm</keyword>
<dbReference type="GO" id="GO:0060090">
    <property type="term" value="F:molecular adaptor activity"/>
    <property type="evidence" value="ECO:0007669"/>
    <property type="project" value="TreeGrafter"/>
</dbReference>
<dbReference type="Pfam" id="PF00778">
    <property type="entry name" value="DIX"/>
    <property type="match status" value="1"/>
</dbReference>
<accession>A0A0M3JWY0</accession>
<dbReference type="Gene3D" id="1.10.167.10">
    <property type="entry name" value="Regulator of G-protein Signalling 4, domain 2"/>
    <property type="match status" value="1"/>
</dbReference>
<feature type="region of interest" description="Disordered" evidence="5">
    <location>
        <begin position="322"/>
        <end position="380"/>
    </location>
</feature>
<dbReference type="GO" id="GO:0030877">
    <property type="term" value="C:beta-catenin destruction complex"/>
    <property type="evidence" value="ECO:0007669"/>
    <property type="project" value="TreeGrafter"/>
</dbReference>
<dbReference type="SUPFAM" id="SSF48097">
    <property type="entry name" value="Regulator of G-protein signaling, RGS"/>
    <property type="match status" value="1"/>
</dbReference>
<dbReference type="InterPro" id="IPR016137">
    <property type="entry name" value="RGS"/>
</dbReference>
<dbReference type="SMART" id="SM00315">
    <property type="entry name" value="RGS"/>
    <property type="match status" value="1"/>
</dbReference>
<dbReference type="Proteomes" id="UP000267096">
    <property type="component" value="Unassembled WGS sequence"/>
</dbReference>
<dbReference type="AlphaFoldDB" id="A0A0M3JWY0"/>
<dbReference type="SUPFAM" id="SSF54236">
    <property type="entry name" value="Ubiquitin-like"/>
    <property type="match status" value="1"/>
</dbReference>
<evidence type="ECO:0000313" key="10">
    <source>
        <dbReference type="WBParaSite" id="ASIM_0001282401-mRNA-1"/>
    </source>
</evidence>
<feature type="compositionally biased region" description="Polar residues" evidence="5">
    <location>
        <begin position="350"/>
        <end position="363"/>
    </location>
</feature>
<dbReference type="GO" id="GO:0032436">
    <property type="term" value="P:positive regulation of proteasomal ubiquitin-dependent protein catabolic process"/>
    <property type="evidence" value="ECO:0007669"/>
    <property type="project" value="TreeGrafter"/>
</dbReference>
<reference evidence="10" key="1">
    <citation type="submission" date="2016-04" db="UniProtKB">
        <authorList>
            <consortium name="WormBaseParasite"/>
        </authorList>
    </citation>
    <scope>IDENTIFICATION</scope>
</reference>
<feature type="region of interest" description="Disordered" evidence="5">
    <location>
        <begin position="149"/>
        <end position="177"/>
    </location>
</feature>
<evidence type="ECO:0000313" key="8">
    <source>
        <dbReference type="EMBL" id="VDK47017.1"/>
    </source>
</evidence>
<dbReference type="GO" id="GO:0090090">
    <property type="term" value="P:negative regulation of canonical Wnt signaling pathway"/>
    <property type="evidence" value="ECO:0007669"/>
    <property type="project" value="InterPro"/>
</dbReference>
<evidence type="ECO:0000256" key="1">
    <source>
        <dbReference type="ARBA" id="ARBA00004496"/>
    </source>
</evidence>
<dbReference type="InterPro" id="IPR001158">
    <property type="entry name" value="DIX"/>
</dbReference>